<dbReference type="AlphaFoldDB" id="A0A9Y4NB14"/>
<dbReference type="GeneID" id="103365316"/>
<evidence type="ECO:0000313" key="2">
    <source>
        <dbReference type="Proteomes" id="UP000694891"/>
    </source>
</evidence>
<name>A0A9Y4NB14_9TELE</name>
<accession>A0A9Y4NB14</accession>
<dbReference type="Pfam" id="PF18744">
    <property type="entry name" value="SNAD1"/>
    <property type="match status" value="1"/>
</dbReference>
<keyword evidence="2" id="KW-1185">Reference proteome</keyword>
<protein>
    <submittedName>
        <fullName evidence="3">Uncharacterized protein LOC103365316</fullName>
    </submittedName>
</protein>
<feature type="chain" id="PRO_5041336033" evidence="1">
    <location>
        <begin position="24"/>
        <end position="235"/>
    </location>
</feature>
<sequence length="235" mass="26889">MKMANVWWIIALLTFCLSAPSLAKDKESKMKDVVQFIKNIMNEFDITEMRSAAISVPQDESGNLMLDKVTEPNKKEGEDIKNGVRFGNNRLVIATKKEMESNNGKPYTEHSEWRVLKDLKLESNEGDLLVIYSYASPCGEKCAEPDHRYNIIDLIEKVIKEGHWKETALVFEQVFLPKEEEKHEQEKLKAALENLGEAIGHENIFRCFTTRFKVEKCISCADGKDVDKRCVSNKA</sequence>
<dbReference type="Proteomes" id="UP000694891">
    <property type="component" value="Unplaced"/>
</dbReference>
<proteinExistence type="predicted"/>
<feature type="signal peptide" evidence="1">
    <location>
        <begin position="1"/>
        <end position="23"/>
    </location>
</feature>
<keyword evidence="1" id="KW-0732">Signal</keyword>
<organism evidence="2 3">
    <name type="scientific">Stegastes partitus</name>
    <name type="common">bicolor damselfish</name>
    <dbReference type="NCBI Taxonomy" id="144197"/>
    <lineage>
        <taxon>Eukaryota</taxon>
        <taxon>Metazoa</taxon>
        <taxon>Chordata</taxon>
        <taxon>Craniata</taxon>
        <taxon>Vertebrata</taxon>
        <taxon>Euteleostomi</taxon>
        <taxon>Actinopterygii</taxon>
        <taxon>Neopterygii</taxon>
        <taxon>Teleostei</taxon>
        <taxon>Neoteleostei</taxon>
        <taxon>Acanthomorphata</taxon>
        <taxon>Ovalentaria</taxon>
        <taxon>Pomacentridae</taxon>
        <taxon>Stegastes</taxon>
    </lineage>
</organism>
<dbReference type="RefSeq" id="XP_008290955.1">
    <property type="nucleotide sequence ID" value="XM_008292733.1"/>
</dbReference>
<reference evidence="3" key="1">
    <citation type="submission" date="2025-08" db="UniProtKB">
        <authorList>
            <consortium name="RefSeq"/>
        </authorList>
    </citation>
    <scope>IDENTIFICATION</scope>
</reference>
<gene>
    <name evidence="3" type="primary">LOC103365316</name>
</gene>
<evidence type="ECO:0000313" key="3">
    <source>
        <dbReference type="RefSeq" id="XP_008290955.1"/>
    </source>
</evidence>
<dbReference type="InterPro" id="IPR040958">
    <property type="entry name" value="SNAD1"/>
</dbReference>
<evidence type="ECO:0000256" key="1">
    <source>
        <dbReference type="SAM" id="SignalP"/>
    </source>
</evidence>